<keyword evidence="4" id="KW-0560">Oxidoreductase</keyword>
<dbReference type="RefSeq" id="WP_154350781.1">
    <property type="nucleotide sequence ID" value="NZ_CP040433.1"/>
</dbReference>
<gene>
    <name evidence="9" type="ORF">GPNADHDJ_00318</name>
</gene>
<evidence type="ECO:0000259" key="8">
    <source>
        <dbReference type="Pfam" id="PF20628"/>
    </source>
</evidence>
<feature type="domain" description="Dyp-type peroxidase C-terminal" evidence="8">
    <location>
        <begin position="146"/>
        <end position="308"/>
    </location>
</feature>
<evidence type="ECO:0000256" key="1">
    <source>
        <dbReference type="ARBA" id="ARBA00001970"/>
    </source>
</evidence>
<dbReference type="GO" id="GO:0005829">
    <property type="term" value="C:cytosol"/>
    <property type="evidence" value="ECO:0007669"/>
    <property type="project" value="TreeGrafter"/>
</dbReference>
<dbReference type="Proteomes" id="UP000515598">
    <property type="component" value="Chromosome"/>
</dbReference>
<name>A0AAX1IBR9_STEMA</name>
<protein>
    <submittedName>
        <fullName evidence="9">Peroxidase</fullName>
    </submittedName>
</protein>
<dbReference type="InterPro" id="IPR011008">
    <property type="entry name" value="Dimeric_a/b-barrel"/>
</dbReference>
<dbReference type="AlphaFoldDB" id="A0AAX1IBR9"/>
<evidence type="ECO:0000313" key="9">
    <source>
        <dbReference type="EMBL" id="QNG76151.1"/>
    </source>
</evidence>
<dbReference type="SUPFAM" id="SSF54909">
    <property type="entry name" value="Dimeric alpha+beta barrel"/>
    <property type="match status" value="1"/>
</dbReference>
<keyword evidence="5" id="KW-0408">Iron</keyword>
<dbReference type="PANTHER" id="PTHR30521:SF0">
    <property type="entry name" value="DYP-TYPE PEROXIDASE FAMILY PROTEIN"/>
    <property type="match status" value="1"/>
</dbReference>
<comment type="cofactor">
    <cofactor evidence="1">
        <name>heme b</name>
        <dbReference type="ChEBI" id="CHEBI:60344"/>
    </cofactor>
</comment>
<dbReference type="GO" id="GO:0004601">
    <property type="term" value="F:peroxidase activity"/>
    <property type="evidence" value="ECO:0007669"/>
    <property type="project" value="UniProtKB-KW"/>
</dbReference>
<evidence type="ECO:0000313" key="10">
    <source>
        <dbReference type="Proteomes" id="UP000515598"/>
    </source>
</evidence>
<dbReference type="Pfam" id="PF20628">
    <property type="entry name" value="Dyp_perox_C"/>
    <property type="match status" value="1"/>
</dbReference>
<evidence type="ECO:0000256" key="3">
    <source>
        <dbReference type="ARBA" id="ARBA00022723"/>
    </source>
</evidence>
<accession>A0AAX1IBR9</accession>
<organism evidence="9 10">
    <name type="scientific">Stenotrophomonas maltophilia</name>
    <name type="common">Pseudomonas maltophilia</name>
    <name type="synonym">Xanthomonas maltophilia</name>
    <dbReference type="NCBI Taxonomy" id="40324"/>
    <lineage>
        <taxon>Bacteria</taxon>
        <taxon>Pseudomonadati</taxon>
        <taxon>Pseudomonadota</taxon>
        <taxon>Gammaproteobacteria</taxon>
        <taxon>Lysobacterales</taxon>
        <taxon>Lysobacteraceae</taxon>
        <taxon>Stenotrophomonas</taxon>
        <taxon>Stenotrophomonas maltophilia group</taxon>
    </lineage>
</organism>
<keyword evidence="2 9" id="KW-0575">Peroxidase</keyword>
<dbReference type="PANTHER" id="PTHR30521">
    <property type="entry name" value="DEFERROCHELATASE/PEROXIDASE"/>
    <property type="match status" value="1"/>
</dbReference>
<feature type="domain" description="Dyp-type peroxidase N-terminal" evidence="7">
    <location>
        <begin position="12"/>
        <end position="142"/>
    </location>
</feature>
<proteinExistence type="inferred from homology"/>
<dbReference type="EMBL" id="CP060025">
    <property type="protein sequence ID" value="QNG76151.1"/>
    <property type="molecule type" value="Genomic_DNA"/>
</dbReference>
<sequence length="316" mass="34388">MNYATPQSPEPQPIDAPLSIAASFLVLTIERDASSLSTVRTVLGGLDDLIKNVLVRDVTGTFTCNVGIGANVWGPLLGTAPPAELRPFKEIRGAAHAAVSTPGDLLFHIRAKSMDLIVAFQQMLFEGLEGAVAGQDEVSGFRYFDGRDLLEFVDGTANPVGLALPEATIVGSEDPAHAGGSYVVTQKYLHDLKAWKGLSTEVQEQIIGRRKFTNTELPDAPEADQKSHKTLCTITKDGIEHDILRDNMPFARPSHAEYGTYFIGYSRHLWVVEQMLERMFIGNPPPLHDRILDFSRAVTGNVFFVPSRSALAAMAG</sequence>
<reference evidence="9 10" key="1">
    <citation type="submission" date="2020-08" db="EMBL/GenBank/DDBJ databases">
        <title>Phenotypic and transcriptomic analysis of seven clinical Stenotrophomonas maltophilia isolates identify a small set of shared and commonly regulated genes involved in biofilm lifestyle.</title>
        <authorList>
            <person name="Alio I."/>
            <person name="Gudzuhn M."/>
            <person name="Streit W."/>
        </authorList>
    </citation>
    <scope>NUCLEOTIDE SEQUENCE [LARGE SCALE GENOMIC DNA]</scope>
    <source>
        <strain evidence="9 10">UHH_SKK55</strain>
    </source>
</reference>
<dbReference type="InterPro" id="IPR048328">
    <property type="entry name" value="Dyp_perox_C"/>
</dbReference>
<dbReference type="PROSITE" id="PS51404">
    <property type="entry name" value="DYP_PEROXIDASE"/>
    <property type="match status" value="1"/>
</dbReference>
<dbReference type="InterPro" id="IPR048327">
    <property type="entry name" value="Dyp_perox_N"/>
</dbReference>
<dbReference type="NCBIfam" id="TIGR01413">
    <property type="entry name" value="Dyp_perox_fam"/>
    <property type="match status" value="1"/>
</dbReference>
<comment type="similarity">
    <text evidence="6">Belongs to the DyP-type peroxidase family.</text>
</comment>
<evidence type="ECO:0000256" key="4">
    <source>
        <dbReference type="ARBA" id="ARBA00023002"/>
    </source>
</evidence>
<evidence type="ECO:0000256" key="2">
    <source>
        <dbReference type="ARBA" id="ARBA00022559"/>
    </source>
</evidence>
<evidence type="ECO:0000259" key="7">
    <source>
        <dbReference type="Pfam" id="PF04261"/>
    </source>
</evidence>
<dbReference type="InterPro" id="IPR006314">
    <property type="entry name" value="Dyp_peroxidase"/>
</dbReference>
<dbReference type="GO" id="GO:0020037">
    <property type="term" value="F:heme binding"/>
    <property type="evidence" value="ECO:0007669"/>
    <property type="project" value="InterPro"/>
</dbReference>
<evidence type="ECO:0000256" key="6">
    <source>
        <dbReference type="ARBA" id="ARBA00025737"/>
    </source>
</evidence>
<dbReference type="GO" id="GO:0046872">
    <property type="term" value="F:metal ion binding"/>
    <property type="evidence" value="ECO:0007669"/>
    <property type="project" value="UniProtKB-KW"/>
</dbReference>
<dbReference type="Pfam" id="PF04261">
    <property type="entry name" value="Dyp_perox_N"/>
    <property type="match status" value="1"/>
</dbReference>
<keyword evidence="3" id="KW-0479">Metal-binding</keyword>
<evidence type="ECO:0000256" key="5">
    <source>
        <dbReference type="ARBA" id="ARBA00023004"/>
    </source>
</evidence>